<keyword evidence="1" id="KW-0732">Signal</keyword>
<accession>A0A2T3NX06</accession>
<feature type="signal peptide" evidence="1">
    <location>
        <begin position="1"/>
        <end position="19"/>
    </location>
</feature>
<evidence type="ECO:0008006" key="4">
    <source>
        <dbReference type="Google" id="ProtNLM"/>
    </source>
</evidence>
<feature type="chain" id="PRO_5015674086" description="DUF1496 domain-containing protein" evidence="1">
    <location>
        <begin position="20"/>
        <end position="63"/>
    </location>
</feature>
<gene>
    <name evidence="2" type="ORF">C9I98_07810</name>
</gene>
<protein>
    <recommendedName>
        <fullName evidence="4">DUF1496 domain-containing protein</fullName>
    </recommendedName>
</protein>
<name>A0A2T3NX06_9GAMM</name>
<evidence type="ECO:0000313" key="3">
    <source>
        <dbReference type="Proteomes" id="UP000241771"/>
    </source>
</evidence>
<sequence>MKKLLVALALVLPAFGVIASSSTSGSKSGQYSETYQVCYLDGKAVMLQRNMCYASGGSLVKPQ</sequence>
<dbReference type="OrthoDB" id="9962492at2"/>
<dbReference type="RefSeq" id="WP_036818710.1">
    <property type="nucleotide sequence ID" value="NZ_JGVO01000164.1"/>
</dbReference>
<organism evidence="2 3">
    <name type="scientific">Photobacterium sanctipauli</name>
    <dbReference type="NCBI Taxonomy" id="1342794"/>
    <lineage>
        <taxon>Bacteria</taxon>
        <taxon>Pseudomonadati</taxon>
        <taxon>Pseudomonadota</taxon>
        <taxon>Gammaproteobacteria</taxon>
        <taxon>Vibrionales</taxon>
        <taxon>Vibrionaceae</taxon>
        <taxon>Photobacterium</taxon>
    </lineage>
</organism>
<proteinExistence type="predicted"/>
<dbReference type="AlphaFoldDB" id="A0A2T3NX06"/>
<comment type="caution">
    <text evidence="2">The sequence shown here is derived from an EMBL/GenBank/DDBJ whole genome shotgun (WGS) entry which is preliminary data.</text>
</comment>
<evidence type="ECO:0000313" key="2">
    <source>
        <dbReference type="EMBL" id="PSW20738.1"/>
    </source>
</evidence>
<evidence type="ECO:0000256" key="1">
    <source>
        <dbReference type="SAM" id="SignalP"/>
    </source>
</evidence>
<reference evidence="2 3" key="1">
    <citation type="submission" date="2018-01" db="EMBL/GenBank/DDBJ databases">
        <title>Whole genome sequencing of Histamine producing bacteria.</title>
        <authorList>
            <person name="Butler K."/>
        </authorList>
    </citation>
    <scope>NUCLEOTIDE SEQUENCE [LARGE SCALE GENOMIC DNA]</scope>
    <source>
        <strain evidence="2 3">DSM 100436</strain>
    </source>
</reference>
<keyword evidence="3" id="KW-1185">Reference proteome</keyword>
<dbReference type="Proteomes" id="UP000241771">
    <property type="component" value="Unassembled WGS sequence"/>
</dbReference>
<dbReference type="EMBL" id="PYMA01000003">
    <property type="protein sequence ID" value="PSW20738.1"/>
    <property type="molecule type" value="Genomic_DNA"/>
</dbReference>